<dbReference type="InterPro" id="IPR053167">
    <property type="entry name" value="Spore_coat_component"/>
</dbReference>
<protein>
    <submittedName>
        <fullName evidence="3">SCPU domain-containing protein</fullName>
    </submittedName>
</protein>
<dbReference type="InterPro" id="IPR007893">
    <property type="entry name" value="Spore_coat_U/FanG"/>
</dbReference>
<sequence>MWLRKTRALLLSAVLFPVAGMADTPIPTTKTFAISARIVSGCGVSGGGTSVNFGLLDFGTYPAVSAGQVNAVATGSALQIQCSSGTTLKIAVDGGLNPSSGNAQRNLRGPGETLIGYQLYADAAHTQTLNVGQPVSMPVSGVVSLPIYGSLSLPGGSTPAGTYTDTAQVTISY</sequence>
<feature type="domain" description="Spore coat protein U/FanG" evidence="2">
    <location>
        <begin position="29"/>
        <end position="170"/>
    </location>
</feature>
<accession>A0A4Q2AHB3</accession>
<feature type="signal peptide" evidence="1">
    <location>
        <begin position="1"/>
        <end position="22"/>
    </location>
</feature>
<reference evidence="3 4" key="1">
    <citation type="submission" date="2018-08" db="EMBL/GenBank/DDBJ databases">
        <title>Mountain-cultivated ginseng endophyte, Burkholderia stabilis and its activity against ginseng root rot disease.</title>
        <authorList>
            <person name="Tapan Kumar M."/>
            <person name="Bae H."/>
            <person name="Shanmugam G."/>
            <person name="Jeon J."/>
        </authorList>
    </citation>
    <scope>NUCLEOTIDE SEQUENCE [LARGE SCALE GENOMIC DNA]</scope>
    <source>
        <strain evidence="3 4">EB159</strain>
    </source>
</reference>
<feature type="chain" id="PRO_5021011442" evidence="1">
    <location>
        <begin position="23"/>
        <end position="173"/>
    </location>
</feature>
<evidence type="ECO:0000256" key="1">
    <source>
        <dbReference type="SAM" id="SignalP"/>
    </source>
</evidence>
<dbReference type="Proteomes" id="UP000289650">
    <property type="component" value="Unassembled WGS sequence"/>
</dbReference>
<dbReference type="EMBL" id="QWEX01000002">
    <property type="protein sequence ID" value="RXV69366.1"/>
    <property type="molecule type" value="Genomic_DNA"/>
</dbReference>
<name>A0A4Q2AHB3_9BURK</name>
<dbReference type="SMART" id="SM00972">
    <property type="entry name" value="SCPU"/>
    <property type="match status" value="1"/>
</dbReference>
<dbReference type="OrthoDB" id="6506871at2"/>
<proteinExistence type="predicted"/>
<dbReference type="RefSeq" id="WP_129516883.1">
    <property type="nucleotide sequence ID" value="NZ_QWEX01000002.1"/>
</dbReference>
<dbReference type="SUPFAM" id="SSF49401">
    <property type="entry name" value="Bacterial adhesins"/>
    <property type="match status" value="1"/>
</dbReference>
<dbReference type="PANTHER" id="PTHR37089:SF3">
    <property type="entry name" value="EXPORTED PROTEIN"/>
    <property type="match status" value="1"/>
</dbReference>
<organism evidence="3 4">
    <name type="scientific">Burkholderia stabilis</name>
    <dbReference type="NCBI Taxonomy" id="95485"/>
    <lineage>
        <taxon>Bacteria</taxon>
        <taxon>Pseudomonadati</taxon>
        <taxon>Pseudomonadota</taxon>
        <taxon>Betaproteobacteria</taxon>
        <taxon>Burkholderiales</taxon>
        <taxon>Burkholderiaceae</taxon>
        <taxon>Burkholderia</taxon>
        <taxon>Burkholderia cepacia complex</taxon>
    </lineage>
</organism>
<dbReference type="PANTHER" id="PTHR37089">
    <property type="entry name" value="PROTEIN U-RELATED"/>
    <property type="match status" value="1"/>
</dbReference>
<evidence type="ECO:0000313" key="4">
    <source>
        <dbReference type="Proteomes" id="UP000289650"/>
    </source>
</evidence>
<dbReference type="AlphaFoldDB" id="A0A4Q2AHB3"/>
<evidence type="ECO:0000259" key="2">
    <source>
        <dbReference type="Pfam" id="PF05229"/>
    </source>
</evidence>
<comment type="caution">
    <text evidence="3">The sequence shown here is derived from an EMBL/GenBank/DDBJ whole genome shotgun (WGS) entry which is preliminary data.</text>
</comment>
<dbReference type="Pfam" id="PF05229">
    <property type="entry name" value="SCPU"/>
    <property type="match status" value="1"/>
</dbReference>
<keyword evidence="1" id="KW-0732">Signal</keyword>
<gene>
    <name evidence="3" type="ORF">D1006_30360</name>
</gene>
<dbReference type="InterPro" id="IPR008966">
    <property type="entry name" value="Adhesion_dom_sf"/>
</dbReference>
<evidence type="ECO:0000313" key="3">
    <source>
        <dbReference type="EMBL" id="RXV69366.1"/>
    </source>
</evidence>